<dbReference type="InterPro" id="IPR012677">
    <property type="entry name" value="Nucleotide-bd_a/b_plait_sf"/>
</dbReference>
<evidence type="ECO:0000256" key="3">
    <source>
        <dbReference type="ARBA" id="ARBA00022833"/>
    </source>
</evidence>
<keyword evidence="1" id="KW-0479">Metal-binding</keyword>
<feature type="region of interest" description="Disordered" evidence="5">
    <location>
        <begin position="911"/>
        <end position="958"/>
    </location>
</feature>
<gene>
    <name evidence="7" type="ORF">LACBIDRAFT_323136</name>
</gene>
<name>B0CZ85_LACBS</name>
<feature type="compositionally biased region" description="Polar residues" evidence="5">
    <location>
        <begin position="1"/>
        <end position="27"/>
    </location>
</feature>
<organism evidence="8">
    <name type="scientific">Laccaria bicolor (strain S238N-H82 / ATCC MYA-4686)</name>
    <name type="common">Bicoloured deceiver</name>
    <name type="synonym">Laccaria laccata var. bicolor</name>
    <dbReference type="NCBI Taxonomy" id="486041"/>
    <lineage>
        <taxon>Eukaryota</taxon>
        <taxon>Fungi</taxon>
        <taxon>Dikarya</taxon>
        <taxon>Basidiomycota</taxon>
        <taxon>Agaricomycotina</taxon>
        <taxon>Agaricomycetes</taxon>
        <taxon>Agaricomycetidae</taxon>
        <taxon>Agaricales</taxon>
        <taxon>Agaricineae</taxon>
        <taxon>Hydnangiaceae</taxon>
        <taxon>Laccaria</taxon>
    </lineage>
</organism>
<feature type="region of interest" description="Disordered" evidence="5">
    <location>
        <begin position="528"/>
        <end position="547"/>
    </location>
</feature>
<evidence type="ECO:0000259" key="6">
    <source>
        <dbReference type="PROSITE" id="PS50089"/>
    </source>
</evidence>
<dbReference type="GO" id="GO:0003676">
    <property type="term" value="F:nucleic acid binding"/>
    <property type="evidence" value="ECO:0007669"/>
    <property type="project" value="InterPro"/>
</dbReference>
<dbReference type="Gene3D" id="3.30.70.330">
    <property type="match status" value="1"/>
</dbReference>
<dbReference type="Proteomes" id="UP000001194">
    <property type="component" value="Unassembled WGS sequence"/>
</dbReference>
<evidence type="ECO:0000313" key="7">
    <source>
        <dbReference type="EMBL" id="EDR12106.1"/>
    </source>
</evidence>
<feature type="region of interest" description="Disordered" evidence="5">
    <location>
        <begin position="179"/>
        <end position="279"/>
    </location>
</feature>
<feature type="compositionally biased region" description="Polar residues" evidence="5">
    <location>
        <begin position="605"/>
        <end position="623"/>
    </location>
</feature>
<feature type="compositionally biased region" description="Polar residues" evidence="5">
    <location>
        <begin position="940"/>
        <end position="955"/>
    </location>
</feature>
<dbReference type="GO" id="GO:0008270">
    <property type="term" value="F:zinc ion binding"/>
    <property type="evidence" value="ECO:0007669"/>
    <property type="project" value="UniProtKB-KW"/>
</dbReference>
<dbReference type="EMBL" id="DS547094">
    <property type="protein sequence ID" value="EDR12106.1"/>
    <property type="molecule type" value="Genomic_DNA"/>
</dbReference>
<keyword evidence="2 4" id="KW-0863">Zinc-finger</keyword>
<evidence type="ECO:0000313" key="8">
    <source>
        <dbReference type="Proteomes" id="UP000001194"/>
    </source>
</evidence>
<evidence type="ECO:0000256" key="5">
    <source>
        <dbReference type="SAM" id="MobiDB-lite"/>
    </source>
</evidence>
<feature type="compositionally biased region" description="Polar residues" evidence="5">
    <location>
        <begin position="184"/>
        <end position="231"/>
    </location>
</feature>
<evidence type="ECO:0000256" key="2">
    <source>
        <dbReference type="ARBA" id="ARBA00022771"/>
    </source>
</evidence>
<protein>
    <submittedName>
        <fullName evidence="7">Predicted protein</fullName>
    </submittedName>
</protein>
<dbReference type="HOGENOM" id="CLU_010144_0_0_1"/>
<dbReference type="InterPro" id="IPR035979">
    <property type="entry name" value="RBD_domain_sf"/>
</dbReference>
<feature type="compositionally biased region" description="Low complexity" evidence="5">
    <location>
        <begin position="911"/>
        <end position="926"/>
    </location>
</feature>
<dbReference type="STRING" id="486041.B0CZ85"/>
<dbReference type="AlphaFoldDB" id="B0CZ85"/>
<feature type="compositionally biased region" description="Low complexity" evidence="5">
    <location>
        <begin position="45"/>
        <end position="71"/>
    </location>
</feature>
<dbReference type="PROSITE" id="PS50089">
    <property type="entry name" value="ZF_RING_2"/>
    <property type="match status" value="1"/>
</dbReference>
<feature type="compositionally biased region" description="Polar residues" evidence="5">
    <location>
        <begin position="530"/>
        <end position="539"/>
    </location>
</feature>
<dbReference type="RefSeq" id="XP_001876370.1">
    <property type="nucleotide sequence ID" value="XM_001876335.1"/>
</dbReference>
<dbReference type="SUPFAM" id="SSF54928">
    <property type="entry name" value="RNA-binding domain, RBD"/>
    <property type="match status" value="1"/>
</dbReference>
<dbReference type="GeneID" id="6072621"/>
<feature type="region of interest" description="Disordered" evidence="5">
    <location>
        <begin position="1"/>
        <end position="72"/>
    </location>
</feature>
<keyword evidence="3" id="KW-0862">Zinc</keyword>
<feature type="region of interest" description="Disordered" evidence="5">
    <location>
        <begin position="128"/>
        <end position="149"/>
    </location>
</feature>
<accession>B0CZ85</accession>
<feature type="domain" description="RING-type" evidence="6">
    <location>
        <begin position="465"/>
        <end position="509"/>
    </location>
</feature>
<evidence type="ECO:0000256" key="1">
    <source>
        <dbReference type="ARBA" id="ARBA00022723"/>
    </source>
</evidence>
<dbReference type="InParanoid" id="B0CZ85"/>
<dbReference type="InterPro" id="IPR001841">
    <property type="entry name" value="Znf_RING"/>
</dbReference>
<dbReference type="KEGG" id="lbc:LACBIDRAFT_323136"/>
<keyword evidence="8" id="KW-1185">Reference proteome</keyword>
<dbReference type="SUPFAM" id="SSF57850">
    <property type="entry name" value="RING/U-box"/>
    <property type="match status" value="1"/>
</dbReference>
<dbReference type="OrthoDB" id="336240at2759"/>
<sequence length="981" mass="106538">MSSSSLQSFSVPTSPAMTRSSKTQPVTPQRLPRHQHRHSQSAYRSPLTPSSPYTPLSFRSAGSTGSSTLTTPDNMAMILKKRLFPAGSPEVQRTATILTDGQDKSLADIADNWRSRANENGIKVSSYRAQDDSHYGDDEGSEMTMSDANDSGLVSTEEALLPPPFLSYHRRASSAIVTRPRAQSHASLPSARCQTLSPTVPRSVNRAQSPTSPTVPRRTLSSLNQPLNLMSTPPPNRTLARQLKLKGSFTDPAQPRRREALGPVPTPPRNTGHRNSRINLSLNHDTSLDLFDIDENDFEYEYDYQQTRQTEDDSFSLDLQAHTANTFAYPTYTHQAFPTQSPFADPFQPSGFGMGLGNSHVLSSISESIEHHFNAAQQQGYQADPSRGGFCAYGSDVPVQREHQVYPQPAYVPLPPVPGRPFQYVSAPVPERPFSTAKDLAIKRNPSPPTTSPASNPSVDPHSECLVCLAPHPSTLAILQPCLHPLCSTCLTSALNIVGEKDMECAVCKRAVADFKLVIGSGKASPGGQLDSSFGTANRKTTTTKKAHNIKGQNDLKGKSFMDPLFSSPGSAITHDTASSSGESDLDSAFEFGLNFGELRASTPKFEQQQQHLSPDLSNQSINGGRGEKKGDSNAVLRIDNVPWDITPLQIKRWLQQPVERVHVLLDPKGKTLSHAYVEVKTAGIAGAILRGEAIAANGSKKERGSVLGRGRRARGVTVTRSGQEELMADLFPSWRGSFDGSRPSLAGLEADKIIMALGGGLLTENEVSGLLYLIREPDIKSHFLKVPALPFHSLLSLLSKFPSDVDSRVFWSSGVRDILYGEDPLPPSQLNPLADFCSVLDVTYAAVQVLLPRVEKAKQQNNPDEEYSMDLVTDLVKTAMDCRAFTAQQIRKFADLLEACSLPVPVPSFVSGSSVSDSTSRSSAPRTPANRDFDGSQAMHPNSNGTPPQRNSQPFGDIAREFGVEAQLVEALVQRLASLS</sequence>
<feature type="region of interest" description="Disordered" evidence="5">
    <location>
        <begin position="604"/>
        <end position="634"/>
    </location>
</feature>
<proteinExistence type="predicted"/>
<dbReference type="PROSITE" id="PS00518">
    <property type="entry name" value="ZF_RING_1"/>
    <property type="match status" value="1"/>
</dbReference>
<reference evidence="7 8" key="1">
    <citation type="journal article" date="2008" name="Nature">
        <title>The genome of Laccaria bicolor provides insights into mycorrhizal symbiosis.</title>
        <authorList>
            <person name="Martin F."/>
            <person name="Aerts A."/>
            <person name="Ahren D."/>
            <person name="Brun A."/>
            <person name="Danchin E.G.J."/>
            <person name="Duchaussoy F."/>
            <person name="Gibon J."/>
            <person name="Kohler A."/>
            <person name="Lindquist E."/>
            <person name="Pereda V."/>
            <person name="Salamov A."/>
            <person name="Shapiro H.J."/>
            <person name="Wuyts J."/>
            <person name="Blaudez D."/>
            <person name="Buee M."/>
            <person name="Brokstein P."/>
            <person name="Canbaeck B."/>
            <person name="Cohen D."/>
            <person name="Courty P.E."/>
            <person name="Coutinho P.M."/>
            <person name="Delaruelle C."/>
            <person name="Detter J.C."/>
            <person name="Deveau A."/>
            <person name="DiFazio S."/>
            <person name="Duplessis S."/>
            <person name="Fraissinet-Tachet L."/>
            <person name="Lucic E."/>
            <person name="Frey-Klett P."/>
            <person name="Fourrey C."/>
            <person name="Feussner I."/>
            <person name="Gay G."/>
            <person name="Grimwood J."/>
            <person name="Hoegger P.J."/>
            <person name="Jain P."/>
            <person name="Kilaru S."/>
            <person name="Labbe J."/>
            <person name="Lin Y.C."/>
            <person name="Legue V."/>
            <person name="Le Tacon F."/>
            <person name="Marmeisse R."/>
            <person name="Melayah D."/>
            <person name="Montanini B."/>
            <person name="Muratet M."/>
            <person name="Nehls U."/>
            <person name="Niculita-Hirzel H."/>
            <person name="Oudot-Le Secq M.P."/>
            <person name="Peter M."/>
            <person name="Quesneville H."/>
            <person name="Rajashekar B."/>
            <person name="Reich M."/>
            <person name="Rouhier N."/>
            <person name="Schmutz J."/>
            <person name="Yin T."/>
            <person name="Chalot M."/>
            <person name="Henrissat B."/>
            <person name="Kuees U."/>
            <person name="Lucas S."/>
            <person name="Van de Peer Y."/>
            <person name="Podila G.K."/>
            <person name="Polle A."/>
            <person name="Pukkila P.J."/>
            <person name="Richardson P.M."/>
            <person name="Rouze P."/>
            <person name="Sanders I.R."/>
            <person name="Stajich J.E."/>
            <person name="Tunlid A."/>
            <person name="Tuskan G."/>
            <person name="Grigoriev I.V."/>
        </authorList>
    </citation>
    <scope>NUCLEOTIDE SEQUENCE [LARGE SCALE GENOMIC DNA]</scope>
    <source>
        <strain evidence="8">S238N-H82 / ATCC MYA-4686</strain>
    </source>
</reference>
<evidence type="ECO:0000256" key="4">
    <source>
        <dbReference type="PROSITE-ProRule" id="PRU00175"/>
    </source>
</evidence>
<dbReference type="InterPro" id="IPR017907">
    <property type="entry name" value="Znf_RING_CS"/>
</dbReference>